<evidence type="ECO:0000313" key="3">
    <source>
        <dbReference type="Proteomes" id="UP000016511"/>
    </source>
</evidence>
<reference evidence="2 3" key="1">
    <citation type="submission" date="2013-08" db="EMBL/GenBank/DDBJ databases">
        <authorList>
            <person name="Weinstock G."/>
            <person name="Sodergren E."/>
            <person name="Wylie T."/>
            <person name="Fulton L."/>
            <person name="Fulton R."/>
            <person name="Fronick C."/>
            <person name="O'Laughlin M."/>
            <person name="Godfrey J."/>
            <person name="Miner T."/>
            <person name="Herter B."/>
            <person name="Appelbaum E."/>
            <person name="Cordes M."/>
            <person name="Lek S."/>
            <person name="Wollam A."/>
            <person name="Pepin K.H."/>
            <person name="Palsikar V.B."/>
            <person name="Mitreva M."/>
            <person name="Wilson R.K."/>
        </authorList>
    </citation>
    <scope>NUCLEOTIDE SEQUENCE [LARGE SCALE GENOMIC DNA]</scope>
    <source>
        <strain evidence="2 3">ATCC 12856</strain>
    </source>
</reference>
<dbReference type="EMBL" id="AWSJ01000112">
    <property type="protein sequence ID" value="ERI10225.1"/>
    <property type="molecule type" value="Genomic_DNA"/>
</dbReference>
<comment type="caution">
    <text evidence="2">The sequence shown here is derived from an EMBL/GenBank/DDBJ whole genome shotgun (WGS) entry which is preliminary data.</text>
</comment>
<proteinExistence type="predicted"/>
<organism evidence="2 3">
    <name type="scientific">Aneurinibacillus aneurinilyticus ATCC 12856</name>
    <dbReference type="NCBI Taxonomy" id="649747"/>
    <lineage>
        <taxon>Bacteria</taxon>
        <taxon>Bacillati</taxon>
        <taxon>Bacillota</taxon>
        <taxon>Bacilli</taxon>
        <taxon>Bacillales</taxon>
        <taxon>Paenibacillaceae</taxon>
        <taxon>Aneurinibacillus group</taxon>
        <taxon>Aneurinibacillus</taxon>
    </lineage>
</organism>
<protein>
    <recommendedName>
        <fullName evidence="4">Holin-like toxin</fullName>
    </recommendedName>
</protein>
<evidence type="ECO:0008006" key="4">
    <source>
        <dbReference type="Google" id="ProtNLM"/>
    </source>
</evidence>
<name>U1X5H6_ANEAE</name>
<keyword evidence="1" id="KW-0472">Membrane</keyword>
<accession>U1X5H6</accession>
<dbReference type="Proteomes" id="UP000016511">
    <property type="component" value="Unassembled WGS sequence"/>
</dbReference>
<dbReference type="PATRIC" id="fig|649747.3.peg.1511"/>
<evidence type="ECO:0000313" key="2">
    <source>
        <dbReference type="EMBL" id="ERI10225.1"/>
    </source>
</evidence>
<feature type="transmembrane region" description="Helical" evidence="1">
    <location>
        <begin position="20"/>
        <end position="39"/>
    </location>
</feature>
<dbReference type="HOGENOM" id="CLU_3246472_0_0_9"/>
<dbReference type="AlphaFoldDB" id="U1X5H6"/>
<gene>
    <name evidence="2" type="ORF">HMPREF0083_01669</name>
</gene>
<evidence type="ECO:0000256" key="1">
    <source>
        <dbReference type="SAM" id="Phobius"/>
    </source>
</evidence>
<sequence length="42" mass="4519">MEGGENMVSYDAANLALNFGIYTLTFVGVIVAIVTLLLTKKK</sequence>
<keyword evidence="1" id="KW-1133">Transmembrane helix</keyword>
<keyword evidence="1" id="KW-0812">Transmembrane</keyword>
<keyword evidence="3" id="KW-1185">Reference proteome</keyword>